<dbReference type="EMBL" id="JACGWN010000001">
    <property type="protein sequence ID" value="KAL0462596.1"/>
    <property type="molecule type" value="Genomic_DNA"/>
</dbReference>
<name>A0AAW2Y9S0_9LAMI</name>
<reference evidence="2" key="2">
    <citation type="journal article" date="2024" name="Plant">
        <title>Genomic evolution and insights into agronomic trait innovations of Sesamum species.</title>
        <authorList>
            <person name="Miao H."/>
            <person name="Wang L."/>
            <person name="Qu L."/>
            <person name="Liu H."/>
            <person name="Sun Y."/>
            <person name="Le M."/>
            <person name="Wang Q."/>
            <person name="Wei S."/>
            <person name="Zheng Y."/>
            <person name="Lin W."/>
            <person name="Duan Y."/>
            <person name="Cao H."/>
            <person name="Xiong S."/>
            <person name="Wang X."/>
            <person name="Wei L."/>
            <person name="Li C."/>
            <person name="Ma Q."/>
            <person name="Ju M."/>
            <person name="Zhao R."/>
            <person name="Li G."/>
            <person name="Mu C."/>
            <person name="Tian Q."/>
            <person name="Mei H."/>
            <person name="Zhang T."/>
            <person name="Gao T."/>
            <person name="Zhang H."/>
        </authorList>
    </citation>
    <scope>NUCLEOTIDE SEQUENCE</scope>
    <source>
        <strain evidence="2">KEN1</strain>
    </source>
</reference>
<feature type="domain" description="GAG-pre-integrase" evidence="1">
    <location>
        <begin position="11"/>
        <end position="58"/>
    </location>
</feature>
<organism evidence="2">
    <name type="scientific">Sesamum latifolium</name>
    <dbReference type="NCBI Taxonomy" id="2727402"/>
    <lineage>
        <taxon>Eukaryota</taxon>
        <taxon>Viridiplantae</taxon>
        <taxon>Streptophyta</taxon>
        <taxon>Embryophyta</taxon>
        <taxon>Tracheophyta</taxon>
        <taxon>Spermatophyta</taxon>
        <taxon>Magnoliopsida</taxon>
        <taxon>eudicotyledons</taxon>
        <taxon>Gunneridae</taxon>
        <taxon>Pentapetalae</taxon>
        <taxon>asterids</taxon>
        <taxon>lamiids</taxon>
        <taxon>Lamiales</taxon>
        <taxon>Pedaliaceae</taxon>
        <taxon>Sesamum</taxon>
    </lineage>
</organism>
<comment type="caution">
    <text evidence="2">The sequence shown here is derived from an EMBL/GenBank/DDBJ whole genome shotgun (WGS) entry which is preliminary data.</text>
</comment>
<evidence type="ECO:0000259" key="1">
    <source>
        <dbReference type="Pfam" id="PF13976"/>
    </source>
</evidence>
<accession>A0AAW2Y9S0</accession>
<protein>
    <submittedName>
        <fullName evidence="2">Secreted RxLR effector protein</fullName>
    </submittedName>
</protein>
<dbReference type="InterPro" id="IPR025724">
    <property type="entry name" value="GAG-pre-integrase_dom"/>
</dbReference>
<dbReference type="Pfam" id="PF13976">
    <property type="entry name" value="gag_pre-integrs"/>
    <property type="match status" value="1"/>
</dbReference>
<evidence type="ECO:0000313" key="2">
    <source>
        <dbReference type="EMBL" id="KAL0462596.1"/>
    </source>
</evidence>
<dbReference type="PANTHER" id="PTHR11439">
    <property type="entry name" value="GAG-POL-RELATED RETROTRANSPOSON"/>
    <property type="match status" value="1"/>
</dbReference>
<dbReference type="CDD" id="cd09272">
    <property type="entry name" value="RNase_HI_RT_Ty1"/>
    <property type="match status" value="1"/>
</dbReference>
<reference evidence="2" key="1">
    <citation type="submission" date="2020-06" db="EMBL/GenBank/DDBJ databases">
        <authorList>
            <person name="Li T."/>
            <person name="Hu X."/>
            <person name="Zhang T."/>
            <person name="Song X."/>
            <person name="Zhang H."/>
            <person name="Dai N."/>
            <person name="Sheng W."/>
            <person name="Hou X."/>
            <person name="Wei L."/>
        </authorList>
    </citation>
    <scope>NUCLEOTIDE SEQUENCE</scope>
    <source>
        <strain evidence="2">KEN1</strain>
        <tissue evidence="2">Leaf</tissue>
    </source>
</reference>
<dbReference type="PANTHER" id="PTHR11439:SF467">
    <property type="entry name" value="INTEGRASE CATALYTIC DOMAIN-CONTAINING PROTEIN"/>
    <property type="match status" value="1"/>
</dbReference>
<dbReference type="AlphaFoldDB" id="A0AAW2Y9S0"/>
<sequence length="490" mass="55683">MTAQHKRKFDNHENAQLWHARLDHISKYRIRKLIDSKSLEVDDLDNLPTCESCLKGKMTKKSFVGQSTFANGLLDLIHIDICGPLNTSARGRYSYFITFTNDYYELPTFFWGCAHKTDAKLLNMAPSKMVPQTPYEIWHGKPAFYKYLECGVALHTCREEHSVLRKGFPTDSRRDEVLLEESCEAPQQNDATSFEPTVPTEGVRVLCTLTRESRPLERYGFVGLTSQLDNDPRTYGEAMSDIDLDKWFEAMKSEVDSMDGLENGLPQLFHRRIDLYGSAGGFHFHWRRTESLISKGPSMASNKLLEAGTHVLYEVIRGYNFIKNEHEPCVYKKISGSSLAYLVLHVDDILLIGNDVKMLGDIKAWLSIQFSMKDIDIRYAGNAHWSTIKTIIKYLKRTKDVFLIYGGGELILKGYNDASFQSDDDDAKSQSGFVFKLNGSVVAWKSSKQATTTDSTTEPEYIAASKAAKEAVWMKTTSKSWVWYLALLTP</sequence>
<gene>
    <name evidence="2" type="ORF">Slati_0147200</name>
</gene>
<proteinExistence type="predicted"/>